<evidence type="ECO:0000313" key="8">
    <source>
        <dbReference type="Proteomes" id="UP000604481"/>
    </source>
</evidence>
<reference evidence="7 8" key="1">
    <citation type="submission" date="2020-10" db="EMBL/GenBank/DDBJ databases">
        <title>The genome sequence of Chitinilyticum litopenaei 4Y14.</title>
        <authorList>
            <person name="Liu Y."/>
        </authorList>
    </citation>
    <scope>NUCLEOTIDE SEQUENCE [LARGE SCALE GENOMIC DNA]</scope>
    <source>
        <strain evidence="7 8">4Y14</strain>
    </source>
</reference>
<keyword evidence="3 6" id="KW-0812">Transmembrane</keyword>
<evidence type="ECO:0000256" key="4">
    <source>
        <dbReference type="ARBA" id="ARBA00022989"/>
    </source>
</evidence>
<dbReference type="NCBIfam" id="TIGR02532">
    <property type="entry name" value="IV_pilin_GFxxxE"/>
    <property type="match status" value="1"/>
</dbReference>
<gene>
    <name evidence="7" type="ORF">INR99_07620</name>
</gene>
<dbReference type="Proteomes" id="UP000604481">
    <property type="component" value="Unassembled WGS sequence"/>
</dbReference>
<dbReference type="GO" id="GO:0015628">
    <property type="term" value="P:protein secretion by the type II secretion system"/>
    <property type="evidence" value="ECO:0007669"/>
    <property type="project" value="InterPro"/>
</dbReference>
<evidence type="ECO:0000256" key="3">
    <source>
        <dbReference type="ARBA" id="ARBA00022692"/>
    </source>
</evidence>
<dbReference type="Pfam" id="PF07963">
    <property type="entry name" value="N_methyl"/>
    <property type="match status" value="1"/>
</dbReference>
<comment type="subcellular location">
    <subcellularLocation>
        <location evidence="1">Membrane</location>
        <topology evidence="1">Single-pass membrane protein</topology>
    </subcellularLocation>
</comment>
<dbReference type="PANTHER" id="PTHR30093">
    <property type="entry name" value="GENERAL SECRETION PATHWAY PROTEIN G"/>
    <property type="match status" value="1"/>
</dbReference>
<dbReference type="InterPro" id="IPR002416">
    <property type="entry name" value="T2SS_protein-GspH"/>
</dbReference>
<keyword evidence="5 6" id="KW-0472">Membrane</keyword>
<evidence type="ECO:0000256" key="2">
    <source>
        <dbReference type="ARBA" id="ARBA00022481"/>
    </source>
</evidence>
<dbReference type="AlphaFoldDB" id="A0A8J7KAJ9"/>
<comment type="caution">
    <text evidence="7">The sequence shown here is derived from an EMBL/GenBank/DDBJ whole genome shotgun (WGS) entry which is preliminary data.</text>
</comment>
<dbReference type="Gene3D" id="3.30.700.10">
    <property type="entry name" value="Glycoprotein, Type 4 Pilin"/>
    <property type="match status" value="1"/>
</dbReference>
<dbReference type="InterPro" id="IPR012902">
    <property type="entry name" value="N_methyl_site"/>
</dbReference>
<keyword evidence="2" id="KW-0488">Methylation</keyword>
<evidence type="ECO:0000256" key="5">
    <source>
        <dbReference type="ARBA" id="ARBA00023136"/>
    </source>
</evidence>
<keyword evidence="8" id="KW-1185">Reference proteome</keyword>
<feature type="transmembrane region" description="Helical" evidence="6">
    <location>
        <begin position="6"/>
        <end position="29"/>
    </location>
</feature>
<evidence type="ECO:0000256" key="6">
    <source>
        <dbReference type="SAM" id="Phobius"/>
    </source>
</evidence>
<dbReference type="InterPro" id="IPR045584">
    <property type="entry name" value="Pilin-like"/>
</dbReference>
<dbReference type="RefSeq" id="WP_194115725.1">
    <property type="nucleotide sequence ID" value="NZ_JADFUA010000003.1"/>
</dbReference>
<protein>
    <submittedName>
        <fullName evidence="7">Prepilin-type N-terminal cleavage/methylation domain-containing protein</fullName>
    </submittedName>
</protein>
<sequence>MKADGFTLIELMIVLAIIGLLASIAITTFTDAQAKAANRSAQSDARNLLTAGQANSLQ</sequence>
<dbReference type="SUPFAM" id="SSF54523">
    <property type="entry name" value="Pili subunits"/>
    <property type="match status" value="1"/>
</dbReference>
<evidence type="ECO:0000313" key="7">
    <source>
        <dbReference type="EMBL" id="MBE9609214.1"/>
    </source>
</evidence>
<name>A0A8J7KAJ9_9NEIS</name>
<dbReference type="GO" id="GO:0015627">
    <property type="term" value="C:type II protein secretion system complex"/>
    <property type="evidence" value="ECO:0007669"/>
    <property type="project" value="InterPro"/>
</dbReference>
<dbReference type="GO" id="GO:0016020">
    <property type="term" value="C:membrane"/>
    <property type="evidence" value="ECO:0007669"/>
    <property type="project" value="UniProtKB-SubCell"/>
</dbReference>
<accession>A0A8J7KAJ9</accession>
<dbReference type="EMBL" id="JADFUA010000003">
    <property type="protein sequence ID" value="MBE9609214.1"/>
    <property type="molecule type" value="Genomic_DNA"/>
</dbReference>
<dbReference type="PRINTS" id="PR00885">
    <property type="entry name" value="BCTERIALGSPH"/>
</dbReference>
<proteinExistence type="predicted"/>
<organism evidence="7 8">
    <name type="scientific">Chitinilyticum piscinae</name>
    <dbReference type="NCBI Taxonomy" id="2866724"/>
    <lineage>
        <taxon>Bacteria</taxon>
        <taxon>Pseudomonadati</taxon>
        <taxon>Pseudomonadota</taxon>
        <taxon>Betaproteobacteria</taxon>
        <taxon>Neisseriales</taxon>
        <taxon>Chitinibacteraceae</taxon>
        <taxon>Chitinilyticum</taxon>
    </lineage>
</organism>
<evidence type="ECO:0000256" key="1">
    <source>
        <dbReference type="ARBA" id="ARBA00004167"/>
    </source>
</evidence>
<keyword evidence="4 6" id="KW-1133">Transmembrane helix</keyword>